<comment type="caution">
    <text evidence="3">The sequence shown here is derived from an EMBL/GenBank/DDBJ whole genome shotgun (WGS) entry which is preliminary data.</text>
</comment>
<keyword evidence="2" id="KW-0472">Membrane</keyword>
<dbReference type="Proteomes" id="UP001595616">
    <property type="component" value="Unassembled WGS sequence"/>
</dbReference>
<feature type="compositionally biased region" description="Basic and acidic residues" evidence="1">
    <location>
        <begin position="312"/>
        <end position="321"/>
    </location>
</feature>
<feature type="region of interest" description="Disordered" evidence="1">
    <location>
        <begin position="256"/>
        <end position="322"/>
    </location>
</feature>
<accession>A0ABV7YUW7</accession>
<feature type="transmembrane region" description="Helical" evidence="2">
    <location>
        <begin position="212"/>
        <end position="230"/>
    </location>
</feature>
<keyword evidence="4" id="KW-1185">Reference proteome</keyword>
<gene>
    <name evidence="3" type="ORF">ACFOOI_09170</name>
</gene>
<dbReference type="RefSeq" id="WP_379837271.1">
    <property type="nucleotide sequence ID" value="NZ_JBHRYQ010000001.1"/>
</dbReference>
<dbReference type="InterPro" id="IPR009282">
    <property type="entry name" value="DUF937"/>
</dbReference>
<evidence type="ECO:0000313" key="3">
    <source>
        <dbReference type="EMBL" id="MFC3810825.1"/>
    </source>
</evidence>
<dbReference type="EMBL" id="JBHRYQ010000001">
    <property type="protein sequence ID" value="MFC3810825.1"/>
    <property type="molecule type" value="Genomic_DNA"/>
</dbReference>
<keyword evidence="2" id="KW-1133">Transmembrane helix</keyword>
<organism evidence="3 4">
    <name type="scientific">Lacihabitans lacunae</name>
    <dbReference type="NCBI Taxonomy" id="1028214"/>
    <lineage>
        <taxon>Bacteria</taxon>
        <taxon>Pseudomonadati</taxon>
        <taxon>Bacteroidota</taxon>
        <taxon>Cytophagia</taxon>
        <taxon>Cytophagales</taxon>
        <taxon>Leadbetterellaceae</taxon>
        <taxon>Lacihabitans</taxon>
    </lineage>
</organism>
<dbReference type="Pfam" id="PF06078">
    <property type="entry name" value="DUF937"/>
    <property type="match status" value="1"/>
</dbReference>
<keyword evidence="2" id="KW-0812">Transmembrane</keyword>
<evidence type="ECO:0000256" key="2">
    <source>
        <dbReference type="SAM" id="Phobius"/>
    </source>
</evidence>
<name>A0ABV7YUW7_9BACT</name>
<protein>
    <submittedName>
        <fullName evidence="3">DUF937 domain-containing protein</fullName>
    </submittedName>
</protein>
<proteinExistence type="predicted"/>
<evidence type="ECO:0000256" key="1">
    <source>
        <dbReference type="SAM" id="MobiDB-lite"/>
    </source>
</evidence>
<evidence type="ECO:0000313" key="4">
    <source>
        <dbReference type="Proteomes" id="UP001595616"/>
    </source>
</evidence>
<sequence length="434" mass="46781">MGFLNSIKEKISEKTLANLSSYLGEKDADVSSGLNLSLNTFMSGLLSSSKTEADAQKIIKVLEDGGHTGEILNNLEGFTGNFEKTQLLVTIGNNIANHFLGNKSNQIIQKLSDIAEIKKTSASSLLSISAPIALGFLGKKVKENNLNAAGLFAYFQEINEGVINALPPVFTNIFQEKKEVTSSTVKASKKEVKVEKKVKPVKKESSIKMEQVLPWVLLILAGIISLYFYSQKNKDSKVDLSEITVVKEKEEDLVPEDFLPDGSTLGELPEKNVVDPANADNALKPLDNNDAQASSPANAVPEVSTLPAPPQKKVEAPKEVTKPAYKPQVEATVKEQPAKKNIPSGFSGLNGSAFKRNSAEVSALADIKNIMNKAKESNKIVTISPLKGGNARLAEDRAYAIREKMIELGLPQSQVKVGSSVSGSDENGVVYKLN</sequence>
<reference evidence="4" key="1">
    <citation type="journal article" date="2019" name="Int. J. Syst. Evol. Microbiol.">
        <title>The Global Catalogue of Microorganisms (GCM) 10K type strain sequencing project: providing services to taxonomists for standard genome sequencing and annotation.</title>
        <authorList>
            <consortium name="The Broad Institute Genomics Platform"/>
            <consortium name="The Broad Institute Genome Sequencing Center for Infectious Disease"/>
            <person name="Wu L."/>
            <person name="Ma J."/>
        </authorList>
    </citation>
    <scope>NUCLEOTIDE SEQUENCE [LARGE SCALE GENOMIC DNA]</scope>
    <source>
        <strain evidence="4">CECT 7956</strain>
    </source>
</reference>